<feature type="signal peptide" evidence="1">
    <location>
        <begin position="1"/>
        <end position="35"/>
    </location>
</feature>
<dbReference type="Proteomes" id="UP000254958">
    <property type="component" value="Unassembled WGS sequence"/>
</dbReference>
<evidence type="ECO:0000256" key="1">
    <source>
        <dbReference type="SAM" id="SignalP"/>
    </source>
</evidence>
<accession>A0A370FYT3</accession>
<proteinExistence type="predicted"/>
<comment type="caution">
    <text evidence="3">The sequence shown here is derived from an EMBL/GenBank/DDBJ whole genome shotgun (WGS) entry which is preliminary data.</text>
</comment>
<organism evidence="3 4">
    <name type="scientific">Gluconacetobacter liquefaciens</name>
    <name type="common">Acetobacter liquefaciens</name>
    <dbReference type="NCBI Taxonomy" id="89584"/>
    <lineage>
        <taxon>Bacteria</taxon>
        <taxon>Pseudomonadati</taxon>
        <taxon>Pseudomonadota</taxon>
        <taxon>Alphaproteobacteria</taxon>
        <taxon>Acetobacterales</taxon>
        <taxon>Acetobacteraceae</taxon>
        <taxon>Gluconacetobacter</taxon>
    </lineage>
</organism>
<gene>
    <name evidence="3" type="ORF">C7453_11342</name>
</gene>
<keyword evidence="1" id="KW-0732">Signal</keyword>
<feature type="domain" description="Alginate export" evidence="2">
    <location>
        <begin position="185"/>
        <end position="465"/>
    </location>
</feature>
<evidence type="ECO:0000313" key="4">
    <source>
        <dbReference type="Proteomes" id="UP000254958"/>
    </source>
</evidence>
<feature type="chain" id="PRO_5016630617" evidence="1">
    <location>
        <begin position="36"/>
        <end position="548"/>
    </location>
</feature>
<dbReference type="EMBL" id="QQAW01000013">
    <property type="protein sequence ID" value="RDI36090.1"/>
    <property type="molecule type" value="Genomic_DNA"/>
</dbReference>
<name>A0A370FYT3_GLULI</name>
<keyword evidence="4" id="KW-1185">Reference proteome</keyword>
<evidence type="ECO:0000259" key="2">
    <source>
        <dbReference type="Pfam" id="PF13372"/>
    </source>
</evidence>
<sequence length="548" mass="59504">MYMSSGFSSLSRLQKGGRVLLPALAGVVFVMPAHAAPGDAEIVTTRIQLAQATAGTGATATTPLPTPIGAAATPAPAPAVTPIVQSRDSFWHAPLQQLPPLTSRPELYGQPQSLMLHPLTPIQLHQGPWGVFNANTGAASGFGTVGYYAVARWAEDWSSLRDKRNRHDFLDPLKYIALNDSGSIYLTLSGNFRHHGFWEQHPALGAVGKSHTYLSNLRTNLGADLHLGEHVRFYGELMSGQATGGNKFGYNARWRNRVDAQQAFVEVRGRMLGATMGAMVGRMSFLDVPPNISAGSVYPSIPYSWNGLRGYSVWKRFRVDLFDLSLTNYEYRAFHDQVGWKTRLFGAYTSYAIPEFKTFGKKSQIFVDTYYLGYLLASSPITATKGVVAGSTHRDTPGMRVWGNAGPIEFSASGMWQGGNFQAAKNGPTRPVSAYSFNASVAWRFANWWGRPAIGIQADDISGGDTRRSATSTWGGLPFALRAQRVLSGPGAELQPAERDRCGTAGDDVAHHQYVAAAEGAGAVAEFDPRYDLFSRRCELCLSAVGRL</sequence>
<dbReference type="Pfam" id="PF13372">
    <property type="entry name" value="Alginate_exp"/>
    <property type="match status" value="1"/>
</dbReference>
<dbReference type="AlphaFoldDB" id="A0A370FYT3"/>
<evidence type="ECO:0000313" key="3">
    <source>
        <dbReference type="EMBL" id="RDI36090.1"/>
    </source>
</evidence>
<protein>
    <submittedName>
        <fullName evidence="3">Alginate export protein</fullName>
    </submittedName>
</protein>
<reference evidence="3 4" key="1">
    <citation type="submission" date="2018-07" db="EMBL/GenBank/DDBJ databases">
        <title>Genomic Encyclopedia of Type Strains, Phase IV (KMG-IV): sequencing the most valuable type-strain genomes for metagenomic binning, comparative biology and taxonomic classification.</title>
        <authorList>
            <person name="Goeker M."/>
        </authorList>
    </citation>
    <scope>NUCLEOTIDE SEQUENCE [LARGE SCALE GENOMIC DNA]</scope>
    <source>
        <strain evidence="3 4">DSM 5603</strain>
    </source>
</reference>
<dbReference type="InterPro" id="IPR025388">
    <property type="entry name" value="Alginate_export_dom"/>
</dbReference>